<proteinExistence type="predicted"/>
<dbReference type="EMBL" id="AMFJ01021672">
    <property type="protein sequence ID" value="EKD65778.1"/>
    <property type="molecule type" value="Genomic_DNA"/>
</dbReference>
<comment type="caution">
    <text evidence="1">The sequence shown here is derived from an EMBL/GenBank/DDBJ whole genome shotgun (WGS) entry which is preliminary data.</text>
</comment>
<gene>
    <name evidence="1" type="ORF">ACD_49C00086G0004</name>
</gene>
<name>K2BAM3_9BACT</name>
<organism evidence="1">
    <name type="scientific">uncultured bacterium</name>
    <name type="common">gcode 4</name>
    <dbReference type="NCBI Taxonomy" id="1234023"/>
    <lineage>
        <taxon>Bacteria</taxon>
        <taxon>environmental samples</taxon>
    </lineage>
</organism>
<dbReference type="AlphaFoldDB" id="K2BAM3"/>
<accession>K2BAM3</accession>
<sequence>MPKLTPLKYQQVINKLQKLWFSWPIYWGRHAHMKKWSKIIPIPIHWWKQIWVWLISMVIKEIWITRDEWIKL</sequence>
<reference evidence="1" key="1">
    <citation type="journal article" date="2012" name="Science">
        <title>Fermentation, hydrogen, and sulfur metabolism in multiple uncultivated bacterial phyla.</title>
        <authorList>
            <person name="Wrighton K.C."/>
            <person name="Thomas B.C."/>
            <person name="Sharon I."/>
            <person name="Miller C.S."/>
            <person name="Castelle C.J."/>
            <person name="VerBerkmoes N.C."/>
            <person name="Wilkins M.J."/>
            <person name="Hettich R.L."/>
            <person name="Lipton M.S."/>
            <person name="Williams K.H."/>
            <person name="Long P.E."/>
            <person name="Banfield J.F."/>
        </authorList>
    </citation>
    <scope>NUCLEOTIDE SEQUENCE [LARGE SCALE GENOMIC DNA]</scope>
</reference>
<evidence type="ECO:0000313" key="1">
    <source>
        <dbReference type="EMBL" id="EKD65778.1"/>
    </source>
</evidence>
<protein>
    <submittedName>
        <fullName evidence="1">Uncharacterized protein</fullName>
    </submittedName>
</protein>
<dbReference type="SUPFAM" id="SSF54786">
    <property type="entry name" value="YcfA/nrd intein domain"/>
    <property type="match status" value="1"/>
</dbReference>